<dbReference type="GO" id="GO:0019433">
    <property type="term" value="P:triglyceride catabolic process"/>
    <property type="evidence" value="ECO:0007669"/>
    <property type="project" value="Ensembl"/>
</dbReference>
<dbReference type="GO" id="GO:0055090">
    <property type="term" value="P:acylglycerol homeostasis"/>
    <property type="evidence" value="ECO:0000318"/>
    <property type="project" value="GO_Central"/>
</dbReference>
<dbReference type="SUPFAM" id="SSF58113">
    <property type="entry name" value="Apolipoprotein A-I"/>
    <property type="match status" value="1"/>
</dbReference>
<dbReference type="Ensembl" id="ENSGALT00010060412.1">
    <property type="protein sequence ID" value="ENSGALP00010037171.1"/>
    <property type="gene ID" value="ENSGALG00010024749.1"/>
</dbReference>
<dbReference type="GO" id="GO:0120020">
    <property type="term" value="F:cholesterol transfer activity"/>
    <property type="evidence" value="ECO:0000318"/>
    <property type="project" value="GO_Central"/>
</dbReference>
<sequence>MKPQSIPSSHPHSTTPPALRFPKLCSVSSHLWAAPITTALLLAVSPAELARSGFWEYLSQLTSDKDSLEQAQGSKPGREFTNLKESLQDRVSNVGNFLEKLAPLHRGIQPRLYHDSDSLRKLIRKELESLRVKLSPYVDDVHHRVGKHLEDLRYQLQPFTEELLDQVSLRARELQRHLTPSRDVAAQLLDGVDEVQRFMAHYADKIAFHTDQVKDIFQPYADRLVSEIQRSVEELHRNVVPHSPGSPEQLNQHIRELSAKLTQNARDLHRNIQRNLEQLKAKLSLRPGGPGERYAEEMASEVQRRIEEFRRDTYLQIQDFTRAVHQETEDMRLKLSSRPHYPEEAAGSPAPLEDLRASLDALWRDLSHSLSERGGDAP</sequence>
<evidence type="ECO:0000256" key="3">
    <source>
        <dbReference type="ARBA" id="ARBA00004603"/>
    </source>
</evidence>
<proteinExistence type="evidence at protein level"/>
<dbReference type="OrthoDB" id="9886755at2759"/>
<evidence type="ECO:0000256" key="18">
    <source>
        <dbReference type="ARBA" id="ARBA00046669"/>
    </source>
</evidence>
<dbReference type="AlphaFoldDB" id="A0A8V0ZUG1"/>
<dbReference type="GO" id="GO:0045723">
    <property type="term" value="P:positive regulation of fatty acid biosynthetic process"/>
    <property type="evidence" value="ECO:0007669"/>
    <property type="project" value="Ensembl"/>
</dbReference>
<evidence type="ECO:0000256" key="2">
    <source>
        <dbReference type="ARBA" id="ARBA00004601"/>
    </source>
</evidence>
<dbReference type="GO" id="GO:0005543">
    <property type="term" value="F:phospholipid binding"/>
    <property type="evidence" value="ECO:0000318"/>
    <property type="project" value="GO_Central"/>
</dbReference>
<keyword evidence="7" id="KW-0162">Chylomicron</keyword>
<dbReference type="GO" id="GO:0008203">
    <property type="term" value="P:cholesterol metabolic process"/>
    <property type="evidence" value="ECO:0000318"/>
    <property type="project" value="GO_Central"/>
</dbReference>
<dbReference type="GO" id="GO:0035473">
    <property type="term" value="F:lipase binding"/>
    <property type="evidence" value="ECO:0007669"/>
    <property type="project" value="Ensembl"/>
</dbReference>
<keyword evidence="11" id="KW-0967">Endosome</keyword>
<evidence type="ECO:0000256" key="4">
    <source>
        <dbReference type="ARBA" id="ARBA00004613"/>
    </source>
</evidence>
<keyword evidence="6" id="KW-0813">Transport</keyword>
<gene>
    <name evidence="19" type="primary">APOA5</name>
</gene>
<protein>
    <recommendedName>
        <fullName evidence="15">Apolipoprotein A-V</fullName>
    </recommendedName>
    <alternativeName>
        <fullName evidence="16">Apolipoprotein A5</fullName>
    </alternativeName>
</protein>
<dbReference type="GO" id="GO:0042627">
    <property type="term" value="C:chylomicron"/>
    <property type="evidence" value="ECO:0000318"/>
    <property type="project" value="GO_Central"/>
</dbReference>
<dbReference type="Pfam" id="PF01442">
    <property type="entry name" value="Apolipoprotein"/>
    <property type="match status" value="1"/>
</dbReference>
<keyword evidence="13" id="KW-0445">Lipid transport</keyword>
<dbReference type="GO" id="GO:0034364">
    <property type="term" value="C:high-density lipoprotein particle"/>
    <property type="evidence" value="ECO:0000318"/>
    <property type="project" value="GO_Central"/>
</dbReference>
<evidence type="ECO:0000256" key="16">
    <source>
        <dbReference type="ARBA" id="ARBA00042594"/>
    </source>
</evidence>
<dbReference type="GO" id="GO:0033700">
    <property type="term" value="P:phospholipid efflux"/>
    <property type="evidence" value="ECO:0000318"/>
    <property type="project" value="GO_Central"/>
</dbReference>
<evidence type="ECO:0000256" key="9">
    <source>
        <dbReference type="ARBA" id="ARBA00022553"/>
    </source>
</evidence>
<evidence type="ECO:0000313" key="20">
    <source>
        <dbReference type="Proteomes" id="UP000000539"/>
    </source>
</evidence>
<dbReference type="GO" id="GO:0005794">
    <property type="term" value="C:Golgi apparatus"/>
    <property type="evidence" value="ECO:0007669"/>
    <property type="project" value="UniProtKB-SubCell"/>
</dbReference>
<keyword evidence="8" id="KW-0964">Secreted</keyword>
<dbReference type="GO" id="GO:0008201">
    <property type="term" value="F:heparin binding"/>
    <property type="evidence" value="ECO:0007669"/>
    <property type="project" value="Ensembl"/>
</dbReference>
<dbReference type="GO" id="GO:0034361">
    <property type="term" value="C:very-low-density lipoprotein particle"/>
    <property type="evidence" value="ECO:0000318"/>
    <property type="project" value="GO_Central"/>
</dbReference>
<dbReference type="InterPro" id="IPR000074">
    <property type="entry name" value="ApoA_E"/>
</dbReference>
<evidence type="ECO:0000256" key="14">
    <source>
        <dbReference type="ARBA" id="ARBA00023313"/>
    </source>
</evidence>
<evidence type="ECO:0000256" key="13">
    <source>
        <dbReference type="ARBA" id="ARBA00023055"/>
    </source>
</evidence>
<dbReference type="GO" id="GO:0070328">
    <property type="term" value="P:triglyceride homeostasis"/>
    <property type="evidence" value="ECO:0007669"/>
    <property type="project" value="Ensembl"/>
</dbReference>
<dbReference type="InterPro" id="IPR050163">
    <property type="entry name" value="Apolipoprotein_A1/A4/E"/>
</dbReference>
<dbReference type="GO" id="GO:0050750">
    <property type="term" value="F:low-density lipoprotein particle receptor binding"/>
    <property type="evidence" value="ECO:0007669"/>
    <property type="project" value="Ensembl"/>
</dbReference>
<name>A0A8V0ZUG1_CHICK</name>
<keyword evidence="10" id="KW-0732">Signal</keyword>
<dbReference type="GO" id="GO:0060228">
    <property type="term" value="F:phosphatidylcholine-sterol O-acyltransferase activator activity"/>
    <property type="evidence" value="ECO:0000318"/>
    <property type="project" value="GO_Central"/>
</dbReference>
<dbReference type="Gene3D" id="1.20.120.20">
    <property type="entry name" value="Apolipoprotein"/>
    <property type="match status" value="2"/>
</dbReference>
<dbReference type="GO" id="GO:0031210">
    <property type="term" value="F:phosphatidylcholine binding"/>
    <property type="evidence" value="ECO:0007669"/>
    <property type="project" value="Ensembl"/>
</dbReference>
<keyword evidence="20" id="KW-1185">Reference proteome</keyword>
<accession>A0A8V0ZUG1</accession>
<dbReference type="Proteomes" id="UP000000539">
    <property type="component" value="Chromosome 24"/>
</dbReference>
<dbReference type="GO" id="GO:0034447">
    <property type="term" value="P:very-low-density lipoprotein particle clearance"/>
    <property type="evidence" value="ECO:0007669"/>
    <property type="project" value="Ensembl"/>
</dbReference>
<comment type="subcellular location">
    <subcellularLocation>
        <location evidence="1">Early endosome</location>
    </subcellularLocation>
    <subcellularLocation>
        <location evidence="2">Golgi apparatus</location>
        <location evidence="2">trans-Golgi network</location>
    </subcellularLocation>
    <subcellularLocation>
        <location evidence="3">Late endosome</location>
    </subcellularLocation>
    <subcellularLocation>
        <location evidence="4">Secreted</location>
    </subcellularLocation>
</comment>
<keyword evidence="14" id="KW-0850">VLDL</keyword>
<evidence type="ECO:0000256" key="7">
    <source>
        <dbReference type="ARBA" id="ARBA00022513"/>
    </source>
</evidence>
<dbReference type="PANTHER" id="PTHR18976:SF13">
    <property type="entry name" value="APOLIPOPROTEIN A-V"/>
    <property type="match status" value="1"/>
</dbReference>
<dbReference type="FunCoup" id="A0A8V0ZUG1">
    <property type="interactions" value="2"/>
</dbReference>
<reference evidence="19" key="1">
    <citation type="submission" date="2020-11" db="EMBL/GenBank/DDBJ databases">
        <title>Gallus gallus (Chicken) genome, bGalGal1, GRCg7b, maternal haplotype autosomes + Z &amp; W.</title>
        <authorList>
            <person name="Warren W."/>
            <person name="Formenti G."/>
            <person name="Fedrigo O."/>
            <person name="Haase B."/>
            <person name="Mountcastle J."/>
            <person name="Balacco J."/>
            <person name="Tracey A."/>
            <person name="Schneider V."/>
            <person name="Okimoto R."/>
            <person name="Cheng H."/>
            <person name="Hawken R."/>
            <person name="Howe K."/>
            <person name="Jarvis E.D."/>
        </authorList>
    </citation>
    <scope>NUCLEOTIDE SEQUENCE [LARGE SCALE GENOMIC DNA]</scope>
    <source>
        <strain evidence="19">Broiler</strain>
    </source>
</reference>
<dbReference type="GO" id="GO:0010902">
    <property type="term" value="P:positive regulation of very-low-density lipoprotein particle remodeling"/>
    <property type="evidence" value="ECO:0007669"/>
    <property type="project" value="Ensembl"/>
</dbReference>
<keyword evidence="21" id="KW-1267">Proteomics identification</keyword>
<dbReference type="GO" id="GO:0033344">
    <property type="term" value="P:cholesterol efflux"/>
    <property type="evidence" value="ECO:0000318"/>
    <property type="project" value="GO_Central"/>
</dbReference>
<comment type="similarity">
    <text evidence="5">Belongs to the apolipoprotein A1/A4/E family.</text>
</comment>
<dbReference type="GO" id="GO:0042632">
    <property type="term" value="P:cholesterol homeostasis"/>
    <property type="evidence" value="ECO:0007669"/>
    <property type="project" value="Ensembl"/>
</dbReference>
<evidence type="ECO:0000256" key="1">
    <source>
        <dbReference type="ARBA" id="ARBA00004412"/>
    </source>
</evidence>
<comment type="function">
    <text evidence="17">Minor apolipoprotein mainly associated with HDL and to a lesser extent with VLDL. May also be associated with chylomicrons. Important determinant of plasma triglyceride (TG) levels by both being a potent stimulator of apo-CII lipoprotein lipase (LPL) TG hydrolysis and an inhibitor of the hepatic VLDL-TG production rate (without affecting the VLDL-apoB production rate). Activates poorly lecithin:cholesterol acyltransferase (LCAT) and does not enhance efflux of cholesterol from macrophages. Binds heparin.</text>
</comment>
<evidence type="ECO:0000256" key="5">
    <source>
        <dbReference type="ARBA" id="ARBA00008788"/>
    </source>
</evidence>
<organism evidence="19 20">
    <name type="scientific">Gallus gallus</name>
    <name type="common">Chicken</name>
    <dbReference type="NCBI Taxonomy" id="9031"/>
    <lineage>
        <taxon>Eukaryota</taxon>
        <taxon>Metazoa</taxon>
        <taxon>Chordata</taxon>
        <taxon>Craniata</taxon>
        <taxon>Vertebrata</taxon>
        <taxon>Euteleostomi</taxon>
        <taxon>Archelosauria</taxon>
        <taxon>Archosauria</taxon>
        <taxon>Dinosauria</taxon>
        <taxon>Saurischia</taxon>
        <taxon>Theropoda</taxon>
        <taxon>Coelurosauria</taxon>
        <taxon>Aves</taxon>
        <taxon>Neognathae</taxon>
        <taxon>Galloanserae</taxon>
        <taxon>Galliformes</taxon>
        <taxon>Phasianidae</taxon>
        <taxon>Phasianinae</taxon>
        <taxon>Gallus</taxon>
    </lineage>
</organism>
<evidence type="ECO:0000256" key="10">
    <source>
        <dbReference type="ARBA" id="ARBA00022729"/>
    </source>
</evidence>
<dbReference type="GO" id="GO:0042246">
    <property type="term" value="P:tissue regeneration"/>
    <property type="evidence" value="ECO:0007669"/>
    <property type="project" value="Ensembl"/>
</dbReference>
<evidence type="ECO:0000256" key="17">
    <source>
        <dbReference type="ARBA" id="ARBA00046248"/>
    </source>
</evidence>
<dbReference type="GO" id="GO:0005769">
    <property type="term" value="C:early endosome"/>
    <property type="evidence" value="ECO:0007669"/>
    <property type="project" value="UniProtKB-SubCell"/>
</dbReference>
<evidence type="ECO:0000256" key="6">
    <source>
        <dbReference type="ARBA" id="ARBA00022448"/>
    </source>
</evidence>
<comment type="subunit">
    <text evidence="18">Interacts with GPIHBP1. Interacts with SORL1; this interaction leads to APOA5 internalization and sorting either to lysosomes and degradation, or to the trans-Golgi network.</text>
</comment>
<evidence type="ECO:0000256" key="8">
    <source>
        <dbReference type="ARBA" id="ARBA00022525"/>
    </source>
</evidence>
<dbReference type="GO" id="GO:0005770">
    <property type="term" value="C:late endosome"/>
    <property type="evidence" value="ECO:0007669"/>
    <property type="project" value="UniProtKB-SubCell"/>
</dbReference>
<reference evidence="19" key="3">
    <citation type="submission" date="2025-09" db="UniProtKB">
        <authorList>
            <consortium name="Ensembl"/>
        </authorList>
    </citation>
    <scope>IDENTIFICATION</scope>
    <source>
        <strain evidence="19">broiler</strain>
    </source>
</reference>
<keyword evidence="9" id="KW-0597">Phosphoprotein</keyword>
<evidence type="ECO:0000256" key="15">
    <source>
        <dbReference type="ARBA" id="ARBA00040758"/>
    </source>
</evidence>
<dbReference type="PANTHER" id="PTHR18976">
    <property type="entry name" value="APOLIPOPROTEIN"/>
    <property type="match status" value="1"/>
</dbReference>
<evidence type="ECO:0007829" key="21">
    <source>
        <dbReference type="PeptideAtlas" id="A0A8V0ZUG1"/>
    </source>
</evidence>
<dbReference type="GO" id="GO:0034370">
    <property type="term" value="P:triglyceride-rich lipoprotein particle remodeling"/>
    <property type="evidence" value="ECO:0007669"/>
    <property type="project" value="Ensembl"/>
</dbReference>
<reference evidence="19" key="2">
    <citation type="submission" date="2025-08" db="UniProtKB">
        <authorList>
            <consortium name="Ensembl"/>
        </authorList>
    </citation>
    <scope>IDENTIFICATION</scope>
    <source>
        <strain evidence="19">broiler</strain>
    </source>
</reference>
<evidence type="ECO:0000313" key="19">
    <source>
        <dbReference type="Ensembl" id="ENSGALP00010037171.1"/>
    </source>
</evidence>
<dbReference type="GO" id="GO:1903561">
    <property type="term" value="C:extracellular vesicle"/>
    <property type="evidence" value="ECO:0000318"/>
    <property type="project" value="GO_Central"/>
</dbReference>
<dbReference type="GO" id="GO:0060230">
    <property type="term" value="F:lipoprotein lipase activator activity"/>
    <property type="evidence" value="ECO:0007669"/>
    <property type="project" value="Ensembl"/>
</dbReference>
<dbReference type="GO" id="GO:0042157">
    <property type="term" value="P:lipoprotein metabolic process"/>
    <property type="evidence" value="ECO:0007669"/>
    <property type="project" value="InterPro"/>
</dbReference>
<dbReference type="GeneTree" id="ENSGT00950000182929"/>
<dbReference type="GO" id="GO:0010898">
    <property type="term" value="P:positive regulation of triglyceride catabolic process"/>
    <property type="evidence" value="ECO:0007669"/>
    <property type="project" value="Ensembl"/>
</dbReference>
<evidence type="ECO:0000256" key="11">
    <source>
        <dbReference type="ARBA" id="ARBA00022753"/>
    </source>
</evidence>
<keyword evidence="12" id="KW-0333">Golgi apparatus</keyword>
<evidence type="ECO:0000256" key="12">
    <source>
        <dbReference type="ARBA" id="ARBA00023034"/>
    </source>
</evidence>